<dbReference type="InterPro" id="IPR036291">
    <property type="entry name" value="NAD(P)-bd_dom_sf"/>
</dbReference>
<evidence type="ECO:0000313" key="4">
    <source>
        <dbReference type="EMBL" id="ORY71631.1"/>
    </source>
</evidence>
<comment type="caution">
    <text evidence="4">The sequence shown here is derived from an EMBL/GenBank/DDBJ whole genome shotgun (WGS) entry which is preliminary data.</text>
</comment>
<dbReference type="GO" id="GO:0016651">
    <property type="term" value="F:oxidoreductase activity, acting on NAD(P)H"/>
    <property type="evidence" value="ECO:0007669"/>
    <property type="project" value="InterPro"/>
</dbReference>
<evidence type="ECO:0000313" key="5">
    <source>
        <dbReference type="Proteomes" id="UP000193689"/>
    </source>
</evidence>
<dbReference type="Gene3D" id="3.40.50.720">
    <property type="entry name" value="NAD(P)-binding Rossmann-like Domain"/>
    <property type="match status" value="1"/>
</dbReference>
<dbReference type="EMBL" id="MCFJ01000001">
    <property type="protein sequence ID" value="ORY71631.1"/>
    <property type="molecule type" value="Genomic_DNA"/>
</dbReference>
<evidence type="ECO:0000259" key="3">
    <source>
        <dbReference type="Pfam" id="PF00107"/>
    </source>
</evidence>
<dbReference type="InterPro" id="IPR011032">
    <property type="entry name" value="GroES-like_sf"/>
</dbReference>
<proteinExistence type="inferred from homology"/>
<accession>A0A1Y2EJ98</accession>
<dbReference type="RefSeq" id="XP_040721223.1">
    <property type="nucleotide sequence ID" value="XM_040862623.1"/>
</dbReference>
<dbReference type="InParanoid" id="A0A1Y2EJ98"/>
<dbReference type="InterPro" id="IPR013149">
    <property type="entry name" value="ADH-like_C"/>
</dbReference>
<dbReference type="STRING" id="1141098.A0A1Y2EJ98"/>
<keyword evidence="2" id="KW-0560">Oxidoreductase</keyword>
<sequence>MSSSASQSTRAIYLDSTGTLSICSIPSPYTPTADLRHFYIGEHSYITEYDFIGPVVSTSPGSPFQVGDVVFGLAGFSRQRPSSDGAHQDFFLAEAEGTFKLPADVRSTLDELTQVVSWPVGVQTAVDTLFNSLDFAFPPVASVKGADPKGRSILIGGSSIVGLFTIQLAKIAGFFPIYTTASPHNHATLLELGATACFDYRSPTVVDDIRAAALASGKELTVAFNAVTQGTSFGNPPSDKPLDVSQVSFTLARRCLTEGSNDGLRLCASLKVEDDPNWSFCLAVRPAEVWPEYHVRMKAILEWVYANHKTAIKVPKIRVIKGAEEGIKAIYDVFEGRVSMEKVVIEHPM</sequence>
<dbReference type="InterPro" id="IPR047122">
    <property type="entry name" value="Trans-enoyl_RdTase-like"/>
</dbReference>
<dbReference type="PANTHER" id="PTHR45348">
    <property type="entry name" value="HYPOTHETICAL OXIDOREDUCTASE (EUROFUNG)"/>
    <property type="match status" value="1"/>
</dbReference>
<dbReference type="GeneID" id="63778835"/>
<gene>
    <name evidence="4" type="ORF">BCR38DRAFT_462727</name>
</gene>
<evidence type="ECO:0000256" key="1">
    <source>
        <dbReference type="ARBA" id="ARBA00008072"/>
    </source>
</evidence>
<feature type="domain" description="Alcohol dehydrogenase-like C-terminal" evidence="3">
    <location>
        <begin position="161"/>
        <end position="232"/>
    </location>
</feature>
<dbReference type="OrthoDB" id="10257049at2759"/>
<dbReference type="AlphaFoldDB" id="A0A1Y2EJ98"/>
<name>A0A1Y2EJ98_9PEZI</name>
<dbReference type="Gene3D" id="3.90.180.10">
    <property type="entry name" value="Medium-chain alcohol dehydrogenases, catalytic domain"/>
    <property type="match status" value="1"/>
</dbReference>
<dbReference type="SUPFAM" id="SSF51735">
    <property type="entry name" value="NAD(P)-binding Rossmann-fold domains"/>
    <property type="match status" value="1"/>
</dbReference>
<evidence type="ECO:0000256" key="2">
    <source>
        <dbReference type="ARBA" id="ARBA00023002"/>
    </source>
</evidence>
<dbReference type="Pfam" id="PF00107">
    <property type="entry name" value="ADH_zinc_N"/>
    <property type="match status" value="1"/>
</dbReference>
<reference evidence="4 5" key="1">
    <citation type="submission" date="2016-07" db="EMBL/GenBank/DDBJ databases">
        <title>Pervasive Adenine N6-methylation of Active Genes in Fungi.</title>
        <authorList>
            <consortium name="DOE Joint Genome Institute"/>
            <person name="Mondo S.J."/>
            <person name="Dannebaum R.O."/>
            <person name="Kuo R.C."/>
            <person name="Labutti K."/>
            <person name="Haridas S."/>
            <person name="Kuo A."/>
            <person name="Salamov A."/>
            <person name="Ahrendt S.R."/>
            <person name="Lipzen A."/>
            <person name="Sullivan W."/>
            <person name="Andreopoulos W.B."/>
            <person name="Clum A."/>
            <person name="Lindquist E."/>
            <person name="Daum C."/>
            <person name="Ramamoorthy G.K."/>
            <person name="Gryganskyi A."/>
            <person name="Culley D."/>
            <person name="Magnuson J.K."/>
            <person name="James T.Y."/>
            <person name="O'Malley M.A."/>
            <person name="Stajich J.E."/>
            <person name="Spatafora J.W."/>
            <person name="Visel A."/>
            <person name="Grigoriev I.V."/>
        </authorList>
    </citation>
    <scope>NUCLEOTIDE SEQUENCE [LARGE SCALE GENOMIC DNA]</scope>
    <source>
        <strain evidence="4 5">CBS 129021</strain>
    </source>
</reference>
<dbReference type="SUPFAM" id="SSF50129">
    <property type="entry name" value="GroES-like"/>
    <property type="match status" value="1"/>
</dbReference>
<dbReference type="Proteomes" id="UP000193689">
    <property type="component" value="Unassembled WGS sequence"/>
</dbReference>
<organism evidence="4 5">
    <name type="scientific">Pseudomassariella vexata</name>
    <dbReference type="NCBI Taxonomy" id="1141098"/>
    <lineage>
        <taxon>Eukaryota</taxon>
        <taxon>Fungi</taxon>
        <taxon>Dikarya</taxon>
        <taxon>Ascomycota</taxon>
        <taxon>Pezizomycotina</taxon>
        <taxon>Sordariomycetes</taxon>
        <taxon>Xylariomycetidae</taxon>
        <taxon>Amphisphaeriales</taxon>
        <taxon>Pseudomassariaceae</taxon>
        <taxon>Pseudomassariella</taxon>
    </lineage>
</organism>
<keyword evidence="5" id="KW-1185">Reference proteome</keyword>
<protein>
    <recommendedName>
        <fullName evidence="3">Alcohol dehydrogenase-like C-terminal domain-containing protein</fullName>
    </recommendedName>
</protein>
<comment type="similarity">
    <text evidence="1">Belongs to the zinc-containing alcohol dehydrogenase family.</text>
</comment>